<keyword evidence="4 7" id="KW-0812">Transmembrane</keyword>
<dbReference type="InterPro" id="IPR000045">
    <property type="entry name" value="Prepilin_IV_endopep_pep"/>
</dbReference>
<dbReference type="Pfam" id="PF01478">
    <property type="entry name" value="Peptidase_A24"/>
    <property type="match status" value="1"/>
</dbReference>
<dbReference type="InterPro" id="IPR050882">
    <property type="entry name" value="Prepilin_peptidase/N-MTase"/>
</dbReference>
<protein>
    <submittedName>
        <fullName evidence="10">Prepilin peptidase</fullName>
        <ecNumber evidence="10">3.4.23.43</ecNumber>
    </submittedName>
</protein>
<comment type="caution">
    <text evidence="10">The sequence shown here is derived from an EMBL/GenBank/DDBJ whole genome shotgun (WGS) entry which is preliminary data.</text>
</comment>
<feature type="transmembrane region" description="Helical" evidence="7">
    <location>
        <begin position="178"/>
        <end position="200"/>
    </location>
</feature>
<dbReference type="GO" id="GO:0006465">
    <property type="term" value="P:signal peptide processing"/>
    <property type="evidence" value="ECO:0007669"/>
    <property type="project" value="TreeGrafter"/>
</dbReference>
<dbReference type="AlphaFoldDB" id="A0AAW7YQB5"/>
<evidence type="ECO:0000256" key="1">
    <source>
        <dbReference type="ARBA" id="ARBA00004651"/>
    </source>
</evidence>
<keyword evidence="10" id="KW-0378">Hydrolase</keyword>
<evidence type="ECO:0000256" key="6">
    <source>
        <dbReference type="ARBA" id="ARBA00023136"/>
    </source>
</evidence>
<evidence type="ECO:0000259" key="9">
    <source>
        <dbReference type="Pfam" id="PF06750"/>
    </source>
</evidence>
<evidence type="ECO:0000256" key="7">
    <source>
        <dbReference type="SAM" id="Phobius"/>
    </source>
</evidence>
<evidence type="ECO:0000313" key="11">
    <source>
        <dbReference type="Proteomes" id="UP001170310"/>
    </source>
</evidence>
<feature type="domain" description="Prepilin type IV endopeptidase peptidase" evidence="8">
    <location>
        <begin position="99"/>
        <end position="194"/>
    </location>
</feature>
<dbReference type="EMBL" id="JAUOQO010000003">
    <property type="protein sequence ID" value="MDO6573324.1"/>
    <property type="molecule type" value="Genomic_DNA"/>
</dbReference>
<organism evidence="10 11">
    <name type="scientific">Staphylococcus pasteuri_A</name>
    <dbReference type="NCBI Taxonomy" id="3062664"/>
    <lineage>
        <taxon>Bacteria</taxon>
        <taxon>Bacillati</taxon>
        <taxon>Bacillota</taxon>
        <taxon>Bacilli</taxon>
        <taxon>Bacillales</taxon>
        <taxon>Staphylococcaceae</taxon>
        <taxon>Staphylococcus</taxon>
    </lineage>
</organism>
<evidence type="ECO:0000256" key="4">
    <source>
        <dbReference type="ARBA" id="ARBA00022692"/>
    </source>
</evidence>
<keyword evidence="6 7" id="KW-0472">Membrane</keyword>
<keyword evidence="5 7" id="KW-1133">Transmembrane helix</keyword>
<evidence type="ECO:0000256" key="2">
    <source>
        <dbReference type="ARBA" id="ARBA00005801"/>
    </source>
</evidence>
<dbReference type="PANTHER" id="PTHR30487:SF0">
    <property type="entry name" value="PREPILIN LEADER PEPTIDASE_N-METHYLTRANSFERASE-RELATED"/>
    <property type="match status" value="1"/>
</dbReference>
<accession>A0AAW7YQB5</accession>
<evidence type="ECO:0000313" key="10">
    <source>
        <dbReference type="EMBL" id="MDO6573324.1"/>
    </source>
</evidence>
<gene>
    <name evidence="10" type="ORF">Q4528_04035</name>
</gene>
<name>A0AAW7YQB5_9STAP</name>
<dbReference type="GO" id="GO:0004190">
    <property type="term" value="F:aspartic-type endopeptidase activity"/>
    <property type="evidence" value="ECO:0007669"/>
    <property type="project" value="UniProtKB-EC"/>
</dbReference>
<evidence type="ECO:0000256" key="5">
    <source>
        <dbReference type="ARBA" id="ARBA00022989"/>
    </source>
</evidence>
<feature type="transmembrane region" description="Helical" evidence="7">
    <location>
        <begin position="207"/>
        <end position="226"/>
    </location>
</feature>
<keyword evidence="11" id="KW-1185">Reference proteome</keyword>
<feature type="transmembrane region" description="Helical" evidence="7">
    <location>
        <begin position="71"/>
        <end position="90"/>
    </location>
</feature>
<comment type="similarity">
    <text evidence="2">Belongs to the peptidase A24 family.</text>
</comment>
<dbReference type="PANTHER" id="PTHR30487">
    <property type="entry name" value="TYPE 4 PREPILIN-LIKE PROTEINS LEADER PEPTIDE-PROCESSING ENZYME"/>
    <property type="match status" value="1"/>
</dbReference>
<dbReference type="RefSeq" id="WP_072291851.1">
    <property type="nucleotide sequence ID" value="NZ_JAUOQO010000003.1"/>
</dbReference>
<sequence length="236" mass="27925">MLVYAFFSSILFSFLYQFSTIDKVGLQYLITRSTCDYCKTTIKYIDLIPIFSFLILRGTSRCCHKRLKYNYIIGEILALLPIPLIYYNLIHTNPQIYLTIYLFLLIMSLNDIDYFSINIHFLIMFLLILFFTNHTFPHSFFLTFIISHICYLIIHQYIGYGDILLFNILSLFLPIEYIFYVVLFTFIIGGFISIFIKIFLNPNITRIPLIPFIFLSFIFVSSYFPLLNEFLGGIFI</sequence>
<dbReference type="InterPro" id="IPR010627">
    <property type="entry name" value="Prepilin_pept_A24_N"/>
</dbReference>
<comment type="subcellular location">
    <subcellularLocation>
        <location evidence="1">Cell membrane</location>
        <topology evidence="1">Multi-pass membrane protein</topology>
    </subcellularLocation>
</comment>
<dbReference type="Proteomes" id="UP001170310">
    <property type="component" value="Unassembled WGS sequence"/>
</dbReference>
<feature type="transmembrane region" description="Helical" evidence="7">
    <location>
        <begin position="140"/>
        <end position="158"/>
    </location>
</feature>
<proteinExistence type="inferred from homology"/>
<dbReference type="Pfam" id="PF06750">
    <property type="entry name" value="A24_N_bact"/>
    <property type="match status" value="1"/>
</dbReference>
<reference evidence="10" key="1">
    <citation type="submission" date="2023-07" db="EMBL/GenBank/DDBJ databases">
        <title>Genome content predicts the carbon catabolic preferences of heterotrophic bacteria.</title>
        <authorList>
            <person name="Gralka M."/>
        </authorList>
    </citation>
    <scope>NUCLEOTIDE SEQUENCE</scope>
    <source>
        <strain evidence="10">E2R20</strain>
    </source>
</reference>
<feature type="transmembrane region" description="Helical" evidence="7">
    <location>
        <begin position="96"/>
        <end position="128"/>
    </location>
</feature>
<evidence type="ECO:0000259" key="8">
    <source>
        <dbReference type="Pfam" id="PF01478"/>
    </source>
</evidence>
<evidence type="ECO:0000256" key="3">
    <source>
        <dbReference type="ARBA" id="ARBA00022475"/>
    </source>
</evidence>
<feature type="transmembrane region" description="Helical" evidence="7">
    <location>
        <begin position="41"/>
        <end position="59"/>
    </location>
</feature>
<feature type="domain" description="Prepilin peptidase A24 N-terminal" evidence="9">
    <location>
        <begin position="7"/>
        <end position="87"/>
    </location>
</feature>
<dbReference type="EC" id="3.4.23.43" evidence="10"/>
<dbReference type="GO" id="GO:0005886">
    <property type="term" value="C:plasma membrane"/>
    <property type="evidence" value="ECO:0007669"/>
    <property type="project" value="UniProtKB-SubCell"/>
</dbReference>
<keyword evidence="3" id="KW-1003">Cell membrane</keyword>